<feature type="signal peptide" evidence="17">
    <location>
        <begin position="1"/>
        <end position="27"/>
    </location>
</feature>
<feature type="short sequence motif" description="TonB C-terminal box" evidence="15">
    <location>
        <begin position="698"/>
        <end position="715"/>
    </location>
</feature>
<evidence type="ECO:0000256" key="17">
    <source>
        <dbReference type="SAM" id="SignalP"/>
    </source>
</evidence>
<evidence type="ECO:0000256" key="14">
    <source>
        <dbReference type="PROSITE-ProRule" id="PRU01360"/>
    </source>
</evidence>
<keyword evidence="11 14" id="KW-0472">Membrane</keyword>
<accession>A0A1Z9YWA2</accession>
<comment type="subcellular location">
    <subcellularLocation>
        <location evidence="1 14">Cell outer membrane</location>
        <topology evidence="1 14">Multi-pass membrane protein</topology>
    </subcellularLocation>
</comment>
<dbReference type="NCBIfam" id="TIGR01783">
    <property type="entry name" value="TonB-siderophor"/>
    <property type="match status" value="1"/>
</dbReference>
<dbReference type="SUPFAM" id="SSF56935">
    <property type="entry name" value="Porins"/>
    <property type="match status" value="1"/>
</dbReference>
<dbReference type="GO" id="GO:0009279">
    <property type="term" value="C:cell outer membrane"/>
    <property type="evidence" value="ECO:0007669"/>
    <property type="project" value="UniProtKB-SubCell"/>
</dbReference>
<evidence type="ECO:0000256" key="11">
    <source>
        <dbReference type="ARBA" id="ARBA00023136"/>
    </source>
</evidence>
<dbReference type="PANTHER" id="PTHR32552">
    <property type="entry name" value="FERRICHROME IRON RECEPTOR-RELATED"/>
    <property type="match status" value="1"/>
</dbReference>
<gene>
    <name evidence="20" type="ORF">CAP51_11185</name>
</gene>
<feature type="domain" description="TonB-dependent receptor-like beta-barrel" evidence="18">
    <location>
        <begin position="274"/>
        <end position="686"/>
    </location>
</feature>
<dbReference type="PROSITE" id="PS52016">
    <property type="entry name" value="TONB_DEPENDENT_REC_3"/>
    <property type="match status" value="1"/>
</dbReference>
<evidence type="ECO:0000256" key="5">
    <source>
        <dbReference type="ARBA" id="ARBA00022496"/>
    </source>
</evidence>
<dbReference type="InterPro" id="IPR000531">
    <property type="entry name" value="Beta-barrel_TonB"/>
</dbReference>
<dbReference type="InterPro" id="IPR012910">
    <property type="entry name" value="Plug_dom"/>
</dbReference>
<evidence type="ECO:0000256" key="1">
    <source>
        <dbReference type="ARBA" id="ARBA00004571"/>
    </source>
</evidence>
<evidence type="ECO:0000259" key="18">
    <source>
        <dbReference type="Pfam" id="PF00593"/>
    </source>
</evidence>
<keyword evidence="13 14" id="KW-0998">Cell outer membrane</keyword>
<protein>
    <submittedName>
        <fullName evidence="20">TonB-dependent siderophore receptor</fullName>
    </submittedName>
</protein>
<dbReference type="InterPro" id="IPR010105">
    <property type="entry name" value="TonB_sidphr_rcpt"/>
</dbReference>
<name>A0A1Z9YWA2_9GAMM</name>
<dbReference type="RefSeq" id="WP_087620856.1">
    <property type="nucleotide sequence ID" value="NZ_NEXX01000004.1"/>
</dbReference>
<dbReference type="Pfam" id="PF00593">
    <property type="entry name" value="TonB_dep_Rec_b-barrel"/>
    <property type="match status" value="1"/>
</dbReference>
<evidence type="ECO:0000313" key="20">
    <source>
        <dbReference type="EMBL" id="OUY06495.1"/>
    </source>
</evidence>
<evidence type="ECO:0000313" key="21">
    <source>
        <dbReference type="Proteomes" id="UP000196536"/>
    </source>
</evidence>
<evidence type="ECO:0000259" key="19">
    <source>
        <dbReference type="Pfam" id="PF07715"/>
    </source>
</evidence>
<dbReference type="CDD" id="cd01347">
    <property type="entry name" value="ligand_gated_channel"/>
    <property type="match status" value="1"/>
</dbReference>
<evidence type="ECO:0000256" key="9">
    <source>
        <dbReference type="ARBA" id="ARBA00023065"/>
    </source>
</evidence>
<evidence type="ECO:0000256" key="8">
    <source>
        <dbReference type="ARBA" id="ARBA00023004"/>
    </source>
</evidence>
<dbReference type="Gene3D" id="2.170.130.10">
    <property type="entry name" value="TonB-dependent receptor, plug domain"/>
    <property type="match status" value="1"/>
</dbReference>
<comment type="similarity">
    <text evidence="2 14 16">Belongs to the TonB-dependent receptor family.</text>
</comment>
<dbReference type="PANTHER" id="PTHR32552:SF74">
    <property type="entry name" value="HYDROXAMATE SIDEROPHORE RECEPTOR FHUE"/>
    <property type="match status" value="1"/>
</dbReference>
<evidence type="ECO:0000256" key="6">
    <source>
        <dbReference type="ARBA" id="ARBA00022692"/>
    </source>
</evidence>
<keyword evidence="10 16" id="KW-0798">TonB box</keyword>
<dbReference type="Gene3D" id="2.40.170.20">
    <property type="entry name" value="TonB-dependent receptor, beta-barrel domain"/>
    <property type="match status" value="1"/>
</dbReference>
<dbReference type="InterPro" id="IPR037066">
    <property type="entry name" value="Plug_dom_sf"/>
</dbReference>
<evidence type="ECO:0000256" key="13">
    <source>
        <dbReference type="ARBA" id="ARBA00023237"/>
    </source>
</evidence>
<sequence>MKGSFARNRFHPLVIAISAVSANVAYAEDTSNIQTLPVITIEAEEDTSVTEGTGSYTAKSASTATKLNLSLRETPQTVKVLTQEYLEDRNLSSLQDVFNTITGVSTPRTDERQNVYARGFQVDYYLVDGMPSTTNMGSNDLDLGIYDRIEIIKGANGLTTGAGNPAMATNLIRKRANSKEFTGNLNTSYGSWNAWSTSADLSAPLNQDGSLRGRIYLKHSDEDSFMDSYHKERNVAYGTVDWDISDKTSAYLGATYQELNRSGVRWGGIPAFYTDGTRTNFSRSLTVSAPWTYWNQDDVMVFAGIKQNLFNDIKLNIAYTWRQTEMDTQLLNVGGQIDKATNTSAFSNTSVWKAQQENVENNIDIYLNAPFTLFNQPQEIIVGGSWNKNEATKYKYGGSYYAGGAASYLENPFSYTSGVGNLLKEIPWQPGSYLNQYPSNTTQSGFYLAGKFQLLDHLKTVAGVRLSNWKYESVTGSGNREFKNEVTPYFGVIYDVAQNHSLYASYTDIFKPQDKRKTDGNYLDPILGKQYETGLKSQWFDNRLNTAFSIFRIEQSNYAEKIDGVFVQNSSEQAYRGVDNVKSEGFEFEADGEINDNWSVNFGIANFEAKSQGVKVNTNNSRTSSNLFVKYKTGKWKAGAGVSYKSKYYNGTGVNYVEQKAVTLANAMLGYELDQNISIQANIENIFDKKYYEGVGTSVSYGEPRNATLTLRYKF</sequence>
<evidence type="ECO:0000256" key="3">
    <source>
        <dbReference type="ARBA" id="ARBA00022448"/>
    </source>
</evidence>
<proteinExistence type="inferred from homology"/>
<keyword evidence="8" id="KW-0408">Iron</keyword>
<dbReference type="PROSITE" id="PS01156">
    <property type="entry name" value="TONB_DEPENDENT_REC_2"/>
    <property type="match status" value="1"/>
</dbReference>
<feature type="chain" id="PRO_5013143243" evidence="17">
    <location>
        <begin position="28"/>
        <end position="715"/>
    </location>
</feature>
<comment type="caution">
    <text evidence="20">The sequence shown here is derived from an EMBL/GenBank/DDBJ whole genome shotgun (WGS) entry which is preliminary data.</text>
</comment>
<keyword evidence="21" id="KW-1185">Reference proteome</keyword>
<dbReference type="Pfam" id="PF07715">
    <property type="entry name" value="Plug"/>
    <property type="match status" value="1"/>
</dbReference>
<evidence type="ECO:0000256" key="12">
    <source>
        <dbReference type="ARBA" id="ARBA00023170"/>
    </source>
</evidence>
<organism evidence="20 21">
    <name type="scientific">Acinetobacter populi</name>
    <dbReference type="NCBI Taxonomy" id="1582270"/>
    <lineage>
        <taxon>Bacteria</taxon>
        <taxon>Pseudomonadati</taxon>
        <taxon>Pseudomonadota</taxon>
        <taxon>Gammaproteobacteria</taxon>
        <taxon>Moraxellales</taxon>
        <taxon>Moraxellaceae</taxon>
        <taxon>Acinetobacter</taxon>
    </lineage>
</organism>
<feature type="domain" description="TonB-dependent receptor plug" evidence="19">
    <location>
        <begin position="71"/>
        <end position="166"/>
    </location>
</feature>
<keyword evidence="12 20" id="KW-0675">Receptor</keyword>
<dbReference type="OrthoDB" id="8663017at2"/>
<keyword evidence="6 14" id="KW-0812">Transmembrane</keyword>
<evidence type="ECO:0000256" key="7">
    <source>
        <dbReference type="ARBA" id="ARBA00022729"/>
    </source>
</evidence>
<keyword evidence="4 14" id="KW-1134">Transmembrane beta strand</keyword>
<keyword evidence="7 17" id="KW-0732">Signal</keyword>
<dbReference type="AlphaFoldDB" id="A0A1Z9YWA2"/>
<dbReference type="InterPro" id="IPR010917">
    <property type="entry name" value="TonB_rcpt_CS"/>
</dbReference>
<dbReference type="EMBL" id="NEXX01000004">
    <property type="protein sequence ID" value="OUY06495.1"/>
    <property type="molecule type" value="Genomic_DNA"/>
</dbReference>
<dbReference type="Proteomes" id="UP000196536">
    <property type="component" value="Unassembled WGS sequence"/>
</dbReference>
<evidence type="ECO:0000256" key="2">
    <source>
        <dbReference type="ARBA" id="ARBA00009810"/>
    </source>
</evidence>
<dbReference type="InterPro" id="IPR036942">
    <property type="entry name" value="Beta-barrel_TonB_sf"/>
</dbReference>
<keyword evidence="5" id="KW-0410">Iron transport</keyword>
<keyword evidence="3 14" id="KW-0813">Transport</keyword>
<evidence type="ECO:0000256" key="16">
    <source>
        <dbReference type="RuleBase" id="RU003357"/>
    </source>
</evidence>
<reference evidence="20 21" key="1">
    <citation type="submission" date="2017-05" db="EMBL/GenBank/DDBJ databases">
        <title>Acinetobacter populi ANC 5415 (= PBJ7), whole genome shotgun sequencing project.</title>
        <authorList>
            <person name="Nemec A."/>
            <person name="Radolfova-Krizova L."/>
        </authorList>
    </citation>
    <scope>NUCLEOTIDE SEQUENCE [LARGE SCALE GENOMIC DNA]</scope>
    <source>
        <strain evidence="20 21">PBJ7</strain>
    </source>
</reference>
<dbReference type="InterPro" id="IPR039426">
    <property type="entry name" value="TonB-dep_rcpt-like"/>
</dbReference>
<evidence type="ECO:0000256" key="15">
    <source>
        <dbReference type="PROSITE-ProRule" id="PRU10144"/>
    </source>
</evidence>
<dbReference type="GO" id="GO:0015891">
    <property type="term" value="P:siderophore transport"/>
    <property type="evidence" value="ECO:0007669"/>
    <property type="project" value="InterPro"/>
</dbReference>
<evidence type="ECO:0000256" key="4">
    <source>
        <dbReference type="ARBA" id="ARBA00022452"/>
    </source>
</evidence>
<evidence type="ECO:0000256" key="10">
    <source>
        <dbReference type="ARBA" id="ARBA00023077"/>
    </source>
</evidence>
<keyword evidence="9" id="KW-0406">Ion transport</keyword>
<dbReference type="GO" id="GO:0015344">
    <property type="term" value="F:siderophore uptake transmembrane transporter activity"/>
    <property type="evidence" value="ECO:0007669"/>
    <property type="project" value="TreeGrafter"/>
</dbReference>
<dbReference type="GO" id="GO:0038023">
    <property type="term" value="F:signaling receptor activity"/>
    <property type="evidence" value="ECO:0007669"/>
    <property type="project" value="InterPro"/>
</dbReference>